<gene>
    <name evidence="1" type="ORF">JTE90_015209</name>
</gene>
<evidence type="ECO:0000313" key="1">
    <source>
        <dbReference type="EMBL" id="KAG8192575.1"/>
    </source>
</evidence>
<proteinExistence type="predicted"/>
<accession>A0AAV6V9F8</accession>
<sequence>MLPFLVNSRVSIEEESSEGAIHSKNVVQMEDITSPLVKQIFDSMAYSGRELHKSIRNEAHKEKDRNNRL</sequence>
<name>A0AAV6V9F8_9ARAC</name>
<protein>
    <submittedName>
        <fullName evidence="1">Uncharacterized protein</fullName>
    </submittedName>
</protein>
<reference evidence="1 2" key="1">
    <citation type="journal article" date="2022" name="Nat. Ecol. Evol.">
        <title>A masculinizing supergene underlies an exaggerated male reproductive morph in a spider.</title>
        <authorList>
            <person name="Hendrickx F."/>
            <person name="De Corte Z."/>
            <person name="Sonet G."/>
            <person name="Van Belleghem S.M."/>
            <person name="Kostlbacher S."/>
            <person name="Vangestel C."/>
        </authorList>
    </citation>
    <scope>NUCLEOTIDE SEQUENCE [LARGE SCALE GENOMIC DNA]</scope>
    <source>
        <strain evidence="1">W744_W776</strain>
    </source>
</reference>
<dbReference type="AlphaFoldDB" id="A0AAV6V9F8"/>
<evidence type="ECO:0000313" key="2">
    <source>
        <dbReference type="Proteomes" id="UP000827092"/>
    </source>
</evidence>
<comment type="caution">
    <text evidence="1">The sequence shown here is derived from an EMBL/GenBank/DDBJ whole genome shotgun (WGS) entry which is preliminary data.</text>
</comment>
<organism evidence="1 2">
    <name type="scientific">Oedothorax gibbosus</name>
    <dbReference type="NCBI Taxonomy" id="931172"/>
    <lineage>
        <taxon>Eukaryota</taxon>
        <taxon>Metazoa</taxon>
        <taxon>Ecdysozoa</taxon>
        <taxon>Arthropoda</taxon>
        <taxon>Chelicerata</taxon>
        <taxon>Arachnida</taxon>
        <taxon>Araneae</taxon>
        <taxon>Araneomorphae</taxon>
        <taxon>Entelegynae</taxon>
        <taxon>Araneoidea</taxon>
        <taxon>Linyphiidae</taxon>
        <taxon>Erigoninae</taxon>
        <taxon>Oedothorax</taxon>
    </lineage>
</organism>
<keyword evidence="2" id="KW-1185">Reference proteome</keyword>
<dbReference type="EMBL" id="JAFNEN010000138">
    <property type="protein sequence ID" value="KAG8192575.1"/>
    <property type="molecule type" value="Genomic_DNA"/>
</dbReference>
<dbReference type="Proteomes" id="UP000827092">
    <property type="component" value="Unassembled WGS sequence"/>
</dbReference>